<protein>
    <recommendedName>
        <fullName evidence="1">Integrase catalytic domain-containing protein</fullName>
    </recommendedName>
</protein>
<dbReference type="GO" id="GO:0015074">
    <property type="term" value="P:DNA integration"/>
    <property type="evidence" value="ECO:0007669"/>
    <property type="project" value="InterPro"/>
</dbReference>
<dbReference type="PROSITE" id="PS50994">
    <property type="entry name" value="INTEGRASE"/>
    <property type="match status" value="1"/>
</dbReference>
<name>A0A916X7B1_9SPHN</name>
<comment type="caution">
    <text evidence="2">The sequence shown here is derived from an EMBL/GenBank/DDBJ whole genome shotgun (WGS) entry which is preliminary data.</text>
</comment>
<organism evidence="2 3">
    <name type="scientific">Novosphingobium endophyticum</name>
    <dbReference type="NCBI Taxonomy" id="1955250"/>
    <lineage>
        <taxon>Bacteria</taxon>
        <taxon>Pseudomonadati</taxon>
        <taxon>Pseudomonadota</taxon>
        <taxon>Alphaproteobacteria</taxon>
        <taxon>Sphingomonadales</taxon>
        <taxon>Sphingomonadaceae</taxon>
        <taxon>Novosphingobium</taxon>
    </lineage>
</organism>
<sequence>MRILAKRYGINPKTVAKWKKRESADDLPHGPKPGRHRKLTAEEEGMIVQFREHTLLPLDDCLYALQAHIPHLSRSSLHRCLQRHGINRLAEASDVRMGVGQETPPLGDLHIDTSQVRSNDGSHCLFNAIEQSSKFVFVQMGTRGKAADAAGFLAALAERSPLRIERVFTVDAEPFVAKGEETDFARVCRKRGIEHRLTAGPHPWTRARDMRLGRMLLENVTYTSEAYLARMLRDFVHAYNFKRRVKALRGKTPYEFLRRTWAEQPERFLRDPHHDLLRLEFMHV</sequence>
<feature type="domain" description="Integrase catalytic" evidence="1">
    <location>
        <begin position="101"/>
        <end position="261"/>
    </location>
</feature>
<accession>A0A916X7B1</accession>
<dbReference type="InterPro" id="IPR009057">
    <property type="entry name" value="Homeodomain-like_sf"/>
</dbReference>
<dbReference type="EMBL" id="BMHK01000058">
    <property type="protein sequence ID" value="GGC16011.1"/>
    <property type="molecule type" value="Genomic_DNA"/>
</dbReference>
<dbReference type="Proteomes" id="UP000608154">
    <property type="component" value="Unassembled WGS sequence"/>
</dbReference>
<proteinExistence type="predicted"/>
<dbReference type="SUPFAM" id="SSF46689">
    <property type="entry name" value="Homeodomain-like"/>
    <property type="match status" value="1"/>
</dbReference>
<dbReference type="AlphaFoldDB" id="A0A916X7B1"/>
<evidence type="ECO:0000259" key="1">
    <source>
        <dbReference type="PROSITE" id="PS50994"/>
    </source>
</evidence>
<dbReference type="InterPro" id="IPR036397">
    <property type="entry name" value="RNaseH_sf"/>
</dbReference>
<dbReference type="InterPro" id="IPR001584">
    <property type="entry name" value="Integrase_cat-core"/>
</dbReference>
<dbReference type="Gene3D" id="3.30.420.10">
    <property type="entry name" value="Ribonuclease H-like superfamily/Ribonuclease H"/>
    <property type="match status" value="1"/>
</dbReference>
<evidence type="ECO:0000313" key="3">
    <source>
        <dbReference type="Proteomes" id="UP000608154"/>
    </source>
</evidence>
<keyword evidence="3" id="KW-1185">Reference proteome</keyword>
<gene>
    <name evidence="2" type="ORF">GCM10011494_38660</name>
</gene>
<dbReference type="InterPro" id="IPR012337">
    <property type="entry name" value="RNaseH-like_sf"/>
</dbReference>
<reference evidence="2" key="1">
    <citation type="journal article" date="2014" name="Int. J. Syst. Evol. Microbiol.">
        <title>Complete genome sequence of Corynebacterium casei LMG S-19264T (=DSM 44701T), isolated from a smear-ripened cheese.</title>
        <authorList>
            <consortium name="US DOE Joint Genome Institute (JGI-PGF)"/>
            <person name="Walter F."/>
            <person name="Albersmeier A."/>
            <person name="Kalinowski J."/>
            <person name="Ruckert C."/>
        </authorList>
    </citation>
    <scope>NUCLEOTIDE SEQUENCE</scope>
    <source>
        <strain evidence="2">CGMCC 1.15095</strain>
    </source>
</reference>
<dbReference type="SUPFAM" id="SSF53098">
    <property type="entry name" value="Ribonuclease H-like"/>
    <property type="match status" value="1"/>
</dbReference>
<dbReference type="GO" id="GO:0003676">
    <property type="term" value="F:nucleic acid binding"/>
    <property type="evidence" value="ECO:0007669"/>
    <property type="project" value="InterPro"/>
</dbReference>
<evidence type="ECO:0000313" key="2">
    <source>
        <dbReference type="EMBL" id="GGC16011.1"/>
    </source>
</evidence>
<reference evidence="2" key="2">
    <citation type="submission" date="2020-09" db="EMBL/GenBank/DDBJ databases">
        <authorList>
            <person name="Sun Q."/>
            <person name="Zhou Y."/>
        </authorList>
    </citation>
    <scope>NUCLEOTIDE SEQUENCE</scope>
    <source>
        <strain evidence="2">CGMCC 1.15095</strain>
    </source>
</reference>